<feature type="domain" description="Carboxymuconolactone decarboxylase-like" evidence="1">
    <location>
        <begin position="159"/>
        <end position="241"/>
    </location>
</feature>
<dbReference type="Gene3D" id="1.20.1290.10">
    <property type="entry name" value="AhpD-like"/>
    <property type="match status" value="1"/>
</dbReference>
<dbReference type="PANTHER" id="PTHR33570">
    <property type="entry name" value="4-CARBOXYMUCONOLACTONE DECARBOXYLASE FAMILY PROTEIN"/>
    <property type="match status" value="1"/>
</dbReference>
<dbReference type="EMBL" id="CP012541">
    <property type="protein sequence ID" value="ALF46824.1"/>
    <property type="molecule type" value="Genomic_DNA"/>
</dbReference>
<dbReference type="SUPFAM" id="SSF69118">
    <property type="entry name" value="AhpD-like"/>
    <property type="match status" value="1"/>
</dbReference>
<evidence type="ECO:0000259" key="1">
    <source>
        <dbReference type="Pfam" id="PF02627"/>
    </source>
</evidence>
<name>A0A0M4T9V4_9BACT</name>
<dbReference type="GeneID" id="28661765"/>
<organism evidence="2 3">
    <name type="scientific">Campylobacter concisus</name>
    <dbReference type="NCBI Taxonomy" id="199"/>
    <lineage>
        <taxon>Bacteria</taxon>
        <taxon>Pseudomonadati</taxon>
        <taxon>Campylobacterota</taxon>
        <taxon>Epsilonproteobacteria</taxon>
        <taxon>Campylobacterales</taxon>
        <taxon>Campylobacteraceae</taxon>
        <taxon>Campylobacter</taxon>
    </lineage>
</organism>
<reference evidence="3" key="1">
    <citation type="submission" date="2015-08" db="EMBL/GenBank/DDBJ databases">
        <title>Comparative genomics of the Campylobacter concisus group.</title>
        <authorList>
            <person name="Miller W.G."/>
            <person name="Yee E."/>
            <person name="Chapman M.H."/>
            <person name="Huynh S."/>
            <person name="Bono J.L."/>
            <person name="On S.L.W."/>
            <person name="St Leger J."/>
            <person name="Foster G."/>
            <person name="Parker C.T."/>
        </authorList>
    </citation>
    <scope>NUCLEOTIDE SEQUENCE [LARGE SCALE GENOMIC DNA]</scope>
    <source>
        <strain evidence="3">ATCC 33237</strain>
    </source>
</reference>
<protein>
    <submittedName>
        <fullName evidence="2">Carboxymuconolactone decarboxylase family protein</fullName>
    </submittedName>
</protein>
<dbReference type="PATRIC" id="fig|199.248.peg.116"/>
<dbReference type="InterPro" id="IPR052512">
    <property type="entry name" value="4CMD/NDH-1_regulator"/>
</dbReference>
<dbReference type="GO" id="GO:0051920">
    <property type="term" value="F:peroxiredoxin activity"/>
    <property type="evidence" value="ECO:0007669"/>
    <property type="project" value="InterPro"/>
</dbReference>
<dbReference type="InterPro" id="IPR003779">
    <property type="entry name" value="CMD-like"/>
</dbReference>
<evidence type="ECO:0000313" key="3">
    <source>
        <dbReference type="Proteomes" id="UP000066049"/>
    </source>
</evidence>
<accession>A0A0M4T9V4</accession>
<dbReference type="Pfam" id="PF02627">
    <property type="entry name" value="CMD"/>
    <property type="match status" value="2"/>
</dbReference>
<dbReference type="AlphaFoldDB" id="A0A0M4T9V4"/>
<evidence type="ECO:0000313" key="2">
    <source>
        <dbReference type="EMBL" id="ALF46824.1"/>
    </source>
</evidence>
<dbReference type="PANTHER" id="PTHR33570:SF2">
    <property type="entry name" value="CARBOXYMUCONOLACTONE DECARBOXYLASE-LIKE DOMAIN-CONTAINING PROTEIN"/>
    <property type="match status" value="1"/>
</dbReference>
<dbReference type="RefSeq" id="WP_054195931.1">
    <property type="nucleotide sequence ID" value="NZ_CP012541.1"/>
</dbReference>
<dbReference type="Proteomes" id="UP000066049">
    <property type="component" value="Chromosome"/>
</dbReference>
<dbReference type="InterPro" id="IPR029032">
    <property type="entry name" value="AhpD-like"/>
</dbReference>
<feature type="domain" description="Carboxymuconolactone decarboxylase-like" evidence="1">
    <location>
        <begin position="32"/>
        <end position="106"/>
    </location>
</feature>
<sequence>MTLTYNAKKIYENWFDSKSELEESNASFLEDYLNFLGDISEVINIDEKTRLSVIIASLCVSKSAKSSFKSFVRAALNVGISVKEIREILYQAVPYAGLGKVEDYIFLADEIFNERYIEPENMPKKSREGRGERGLEIQRKLFPAVDKFIASMPNDQKHIMDFLSQNCFGDFYARDGLSLELRELLTFVYITTLGFAKPQLLGHIAANFGIGNDRAKLISVVTTLIPFIGYPSALNALSAINEISSSKN</sequence>
<dbReference type="KEGG" id="ccoc:CCON33237_0099"/>
<proteinExistence type="predicted"/>
<gene>
    <name evidence="2" type="ORF">CCON33237_0099</name>
</gene>